<dbReference type="Proteomes" id="UP000028582">
    <property type="component" value="Unassembled WGS sequence"/>
</dbReference>
<proteinExistence type="predicted"/>
<reference evidence="2 3" key="1">
    <citation type="submission" date="2013-11" db="EMBL/GenBank/DDBJ databases">
        <title>The Genome Sequence of Phytophthora parasitica P1976.</title>
        <authorList>
            <consortium name="The Broad Institute Genomics Platform"/>
            <person name="Russ C."/>
            <person name="Tyler B."/>
            <person name="Panabieres F."/>
            <person name="Shan W."/>
            <person name="Tripathy S."/>
            <person name="Grunwald N."/>
            <person name="Machado M."/>
            <person name="Johnson C.S."/>
            <person name="Walker B."/>
            <person name="Young S."/>
            <person name="Zeng Q."/>
            <person name="Gargeya S."/>
            <person name="Fitzgerald M."/>
            <person name="Haas B."/>
            <person name="Abouelleil A."/>
            <person name="Allen A.W."/>
            <person name="Alvarado L."/>
            <person name="Arachchi H.M."/>
            <person name="Berlin A.M."/>
            <person name="Chapman S.B."/>
            <person name="Gainer-Dewar J."/>
            <person name="Goldberg J."/>
            <person name="Griggs A."/>
            <person name="Gujja S."/>
            <person name="Hansen M."/>
            <person name="Howarth C."/>
            <person name="Imamovic A."/>
            <person name="Ireland A."/>
            <person name="Larimer J."/>
            <person name="McCowan C."/>
            <person name="Murphy C."/>
            <person name="Pearson M."/>
            <person name="Poon T.W."/>
            <person name="Priest M."/>
            <person name="Roberts A."/>
            <person name="Saif S."/>
            <person name="Shea T."/>
            <person name="Sisk P."/>
            <person name="Sykes S."/>
            <person name="Wortman J."/>
            <person name="Nusbaum C."/>
            <person name="Birren B."/>
        </authorList>
    </citation>
    <scope>NUCLEOTIDE SEQUENCE [LARGE SCALE GENOMIC DNA]</scope>
    <source>
        <strain evidence="2 3">P1976</strain>
    </source>
</reference>
<evidence type="ECO:0000313" key="2">
    <source>
        <dbReference type="EMBL" id="ETO72605.1"/>
    </source>
</evidence>
<feature type="region of interest" description="Disordered" evidence="1">
    <location>
        <begin position="423"/>
        <end position="452"/>
    </location>
</feature>
<sequence>MFDPSLSLTPVSETMNIDPLQKPRLTKTRKAMHKKQIKVVNSSGNEGRPLADILRLNNEGEASRFENEIIASTHLNNDSVWDASVLKEVVAFYVDSVIAYANANADLKSSRFRACFRMARDLALFQNDFYIDELLKVYNTNFKGNFIGKEDERIDFELFLEQLVESHPAYRKYVNHSLRQHNTAPLNALDWLAQNHLRPHVVHRKRAKYGPVKSFWIWKSMPADMDIALEKLIPTIKKYMRVLGQFFLRQAVQSSSTTDKPRDYRMSSNAFISLMKQVRVFPQLFHRRELENAVRISCCFSPETEELNFPEFIETLVRCSCHLRWGELDRGKTTSESSDGTVVVIKFVMLIFAMEGQGSVLKKRNEDVSAILGFLGQQQKKKQAEKLFRFRKMLADNKRRARASRNQELPSVWNQVRLHFSPMNSPTKSTTRSHDTFDELTESWDGGSPRRVSTEPCVFDAHTNQPFDIDLPSPNANAIDHQAGQPNSVEFVNNNYDQKDFACLSPAISMEVPSTLGAGSHATTAAESVQRIESTVLTGGSVSSTIRQEGKEGFESVESLDGATSATIDEEVVNSGPTHQFTTIGLVEPMEKDAFLREILDSIGDVELLLSQPRFTGSNYSKLARRQPKRTSPGYSAAVYADSIGCVPSLSELAGHSHLHDWQHDINEIFSNSSEASEVQVRDAMLNHLTDIERSTESGDTSSLVAITGMTGLPFTPDPAAQNLSDLTAGASQEIRPAEEIATSSQTSTHENVHENTIK</sequence>
<organism evidence="2 3">
    <name type="scientific">Phytophthora nicotianae P1976</name>
    <dbReference type="NCBI Taxonomy" id="1317066"/>
    <lineage>
        <taxon>Eukaryota</taxon>
        <taxon>Sar</taxon>
        <taxon>Stramenopiles</taxon>
        <taxon>Oomycota</taxon>
        <taxon>Peronosporomycetes</taxon>
        <taxon>Peronosporales</taxon>
        <taxon>Peronosporaceae</taxon>
        <taxon>Phytophthora</taxon>
    </lineage>
</organism>
<feature type="region of interest" description="Disordered" evidence="1">
    <location>
        <begin position="740"/>
        <end position="759"/>
    </location>
</feature>
<accession>A0A081A144</accession>
<protein>
    <submittedName>
        <fullName evidence="2">Uncharacterized protein</fullName>
    </submittedName>
</protein>
<evidence type="ECO:0000313" key="3">
    <source>
        <dbReference type="Proteomes" id="UP000028582"/>
    </source>
</evidence>
<evidence type="ECO:0000256" key="1">
    <source>
        <dbReference type="SAM" id="MobiDB-lite"/>
    </source>
</evidence>
<dbReference type="AlphaFoldDB" id="A0A081A144"/>
<dbReference type="EMBL" id="ANJA01002050">
    <property type="protein sequence ID" value="ETO72605.1"/>
    <property type="molecule type" value="Genomic_DNA"/>
</dbReference>
<name>A0A081A144_PHYNI</name>
<comment type="caution">
    <text evidence="2">The sequence shown here is derived from an EMBL/GenBank/DDBJ whole genome shotgun (WGS) entry which is preliminary data.</text>
</comment>
<gene>
    <name evidence="2" type="ORF">F444_11345</name>
</gene>
<dbReference type="OrthoDB" id="168382at2759"/>